<accession>A0A9X1W047</accession>
<dbReference type="EMBL" id="JALGBI010000004">
    <property type="protein sequence ID" value="MCJ0766125.1"/>
    <property type="molecule type" value="Genomic_DNA"/>
</dbReference>
<evidence type="ECO:0000313" key="1">
    <source>
        <dbReference type="EMBL" id="MCJ0766125.1"/>
    </source>
</evidence>
<protein>
    <submittedName>
        <fullName evidence="1">Uncharacterized protein</fullName>
    </submittedName>
</protein>
<reference evidence="1" key="1">
    <citation type="submission" date="2022-03" db="EMBL/GenBank/DDBJ databases">
        <authorList>
            <person name="Woo C.Y."/>
        </authorList>
    </citation>
    <scope>NUCLEOTIDE SEQUENCE</scope>
    <source>
        <strain evidence="1">CYS-02</strain>
    </source>
</reference>
<comment type="caution">
    <text evidence="1">The sequence shown here is derived from an EMBL/GenBank/DDBJ whole genome shotgun (WGS) entry which is preliminary data.</text>
</comment>
<proteinExistence type="predicted"/>
<dbReference type="AlphaFoldDB" id="A0A9X1W047"/>
<keyword evidence="2" id="KW-1185">Reference proteome</keyword>
<name>A0A9X1W047_9BURK</name>
<gene>
    <name evidence="1" type="ORF">MMF98_23185</name>
</gene>
<organism evidence="1 2">
    <name type="scientific">Variovorax terrae</name>
    <dbReference type="NCBI Taxonomy" id="2923278"/>
    <lineage>
        <taxon>Bacteria</taxon>
        <taxon>Pseudomonadati</taxon>
        <taxon>Pseudomonadota</taxon>
        <taxon>Betaproteobacteria</taxon>
        <taxon>Burkholderiales</taxon>
        <taxon>Comamonadaceae</taxon>
        <taxon>Variovorax</taxon>
    </lineage>
</organism>
<dbReference type="RefSeq" id="WP_243309728.1">
    <property type="nucleotide sequence ID" value="NZ_JALGBI010000004.1"/>
</dbReference>
<sequence>MSSAQFNALKAIYPAAECWSEGGREVAFIPGVTLQAAGGPVQVNLLLHPHAKDNYDTRLFVDRKIAEPKGLNWAVHTVCGETWWACSWQGVKAHLPWVQILANHLRAFL</sequence>
<evidence type="ECO:0000313" key="2">
    <source>
        <dbReference type="Proteomes" id="UP001139447"/>
    </source>
</evidence>
<dbReference type="Proteomes" id="UP001139447">
    <property type="component" value="Unassembled WGS sequence"/>
</dbReference>